<dbReference type="Proteomes" id="UP000481153">
    <property type="component" value="Unassembled WGS sequence"/>
</dbReference>
<accession>A0A6G0X9P2</accession>
<evidence type="ECO:0000313" key="2">
    <source>
        <dbReference type="Proteomes" id="UP000481153"/>
    </source>
</evidence>
<reference evidence="1 2" key="1">
    <citation type="submission" date="2019-07" db="EMBL/GenBank/DDBJ databases">
        <title>Genomics analysis of Aphanomyces spp. identifies a new class of oomycete effector associated with host adaptation.</title>
        <authorList>
            <person name="Gaulin E."/>
        </authorList>
    </citation>
    <scope>NUCLEOTIDE SEQUENCE [LARGE SCALE GENOMIC DNA]</scope>
    <source>
        <strain evidence="1 2">ATCC 201684</strain>
    </source>
</reference>
<dbReference type="VEuPathDB" id="FungiDB:AeMF1_001407"/>
<keyword evidence="2" id="KW-1185">Reference proteome</keyword>
<protein>
    <submittedName>
        <fullName evidence="1">Uncharacterized protein</fullName>
    </submittedName>
</protein>
<gene>
    <name evidence="1" type="ORF">Ae201684_006982</name>
</gene>
<dbReference type="EMBL" id="VJMJ01000087">
    <property type="protein sequence ID" value="KAF0736826.1"/>
    <property type="molecule type" value="Genomic_DNA"/>
</dbReference>
<proteinExistence type="predicted"/>
<sequence length="188" mass="21225">MECKTEGLDATSFTTPRTIPRAENVFSFMPSRIKSESTYHAPLPKVKTLLRLPPPKTHKTCLYRTGKCNMPRHVKANGSLHKMCTFHRSKANENQRRLDQKKKDAGFHRRERISAYKVKGVLQPKATVLMMAAREAEACRPLQPENTPNPFEDIMPDVMIPFLLDNYTEVTDDAAAAVAAASLTFHTI</sequence>
<name>A0A6G0X9P2_9STRA</name>
<dbReference type="AlphaFoldDB" id="A0A6G0X9P2"/>
<comment type="caution">
    <text evidence="1">The sequence shown here is derived from an EMBL/GenBank/DDBJ whole genome shotgun (WGS) entry which is preliminary data.</text>
</comment>
<evidence type="ECO:0000313" key="1">
    <source>
        <dbReference type="EMBL" id="KAF0736826.1"/>
    </source>
</evidence>
<organism evidence="1 2">
    <name type="scientific">Aphanomyces euteiches</name>
    <dbReference type="NCBI Taxonomy" id="100861"/>
    <lineage>
        <taxon>Eukaryota</taxon>
        <taxon>Sar</taxon>
        <taxon>Stramenopiles</taxon>
        <taxon>Oomycota</taxon>
        <taxon>Saprolegniomycetes</taxon>
        <taxon>Saprolegniales</taxon>
        <taxon>Verrucalvaceae</taxon>
        <taxon>Aphanomyces</taxon>
    </lineage>
</organism>